<keyword evidence="3" id="KW-1185">Reference proteome</keyword>
<evidence type="ECO:0000256" key="1">
    <source>
        <dbReference type="SAM" id="Phobius"/>
    </source>
</evidence>
<keyword evidence="1" id="KW-0472">Membrane</keyword>
<keyword evidence="1" id="KW-0812">Transmembrane</keyword>
<organism evidence="2 3">
    <name type="scientific">Phycicoccus duodecadis</name>
    <dbReference type="NCBI Taxonomy" id="173053"/>
    <lineage>
        <taxon>Bacteria</taxon>
        <taxon>Bacillati</taxon>
        <taxon>Actinomycetota</taxon>
        <taxon>Actinomycetes</taxon>
        <taxon>Micrococcales</taxon>
        <taxon>Intrasporangiaceae</taxon>
        <taxon>Phycicoccus</taxon>
    </lineage>
</organism>
<sequence>MTDVLVFAAILLAALGFAVERFVSSRTSKSDPFIRPTRQGLRAGAGIFAAAGVVAIVAWMLSA</sequence>
<gene>
    <name evidence="2" type="ORF">ATL31_2443</name>
</gene>
<dbReference type="AlphaFoldDB" id="A0A2N3YL47"/>
<dbReference type="RefSeq" id="WP_101395998.1">
    <property type="nucleotide sequence ID" value="NZ_PJNE01000001.1"/>
</dbReference>
<accession>A0A2N3YL47</accession>
<keyword evidence="1" id="KW-1133">Transmembrane helix</keyword>
<proteinExistence type="predicted"/>
<name>A0A2N3YL47_9MICO</name>
<comment type="caution">
    <text evidence="2">The sequence shown here is derived from an EMBL/GenBank/DDBJ whole genome shotgun (WGS) entry which is preliminary data.</text>
</comment>
<feature type="transmembrane region" description="Helical" evidence="1">
    <location>
        <begin position="42"/>
        <end position="61"/>
    </location>
</feature>
<dbReference type="EMBL" id="PJNE01000001">
    <property type="protein sequence ID" value="PKW27595.1"/>
    <property type="molecule type" value="Genomic_DNA"/>
</dbReference>
<evidence type="ECO:0000313" key="3">
    <source>
        <dbReference type="Proteomes" id="UP000233781"/>
    </source>
</evidence>
<evidence type="ECO:0000313" key="2">
    <source>
        <dbReference type="EMBL" id="PKW27595.1"/>
    </source>
</evidence>
<protein>
    <submittedName>
        <fullName evidence="2">Uncharacterized protein</fullName>
    </submittedName>
</protein>
<dbReference type="Proteomes" id="UP000233781">
    <property type="component" value="Unassembled WGS sequence"/>
</dbReference>
<reference evidence="2 3" key="1">
    <citation type="submission" date="2017-12" db="EMBL/GenBank/DDBJ databases">
        <title>Sequencing the genomes of 1000 Actinobacteria strains.</title>
        <authorList>
            <person name="Klenk H.-P."/>
        </authorList>
    </citation>
    <scope>NUCLEOTIDE SEQUENCE [LARGE SCALE GENOMIC DNA]</scope>
    <source>
        <strain evidence="2 3">DSM 12806</strain>
    </source>
</reference>